<evidence type="ECO:0000313" key="2">
    <source>
        <dbReference type="Proteomes" id="UP000002878"/>
    </source>
</evidence>
<dbReference type="AlphaFoldDB" id="I2C3E5"/>
<name>I2C3E5_BACAY</name>
<dbReference type="EMBL" id="CP003332">
    <property type="protein sequence ID" value="AFJ61169.1"/>
    <property type="molecule type" value="Genomic_DNA"/>
</dbReference>
<dbReference type="KEGG" id="bqy:MUS_1140"/>
<dbReference type="HOGENOM" id="CLU_215184_0_0_9"/>
<reference evidence="1 2" key="1">
    <citation type="journal article" date="2012" name="J. Biotechnol.">
        <title>Genome sequence of the plant growth promoting strain Bacillus amyloliquefaciens subsp. plantarum B9601-Y2 and expression of mersacidin and other secondary metabolites.</title>
        <authorList>
            <person name="He P."/>
            <person name="Hao K."/>
            <person name="Blom J."/>
            <person name="Ruckert C."/>
            <person name="Vater J."/>
            <person name="Mao Z."/>
            <person name="Wu Y."/>
            <person name="Hou M."/>
            <person name="He P."/>
            <person name="He Y."/>
            <person name="Borriss R."/>
        </authorList>
    </citation>
    <scope>NUCLEOTIDE SEQUENCE [LARGE SCALE GENOMIC DNA]</scope>
    <source>
        <strain evidence="1">Y2</strain>
    </source>
</reference>
<sequence length="42" mass="5109">MFASFITFSKEKREIKKVFLRRRLCNHLSLFLSSKLFLACWI</sequence>
<organism evidence="1 2">
    <name type="scientific">Bacillus amyloliquefaciens (strain Y2)</name>
    <name type="common">Bacillus amyloliquefaciens subsp. plantarum (strain B9601-Y2)</name>
    <dbReference type="NCBI Taxonomy" id="1155777"/>
    <lineage>
        <taxon>Bacteria</taxon>
        <taxon>Bacillati</taxon>
        <taxon>Bacillota</taxon>
        <taxon>Bacilli</taxon>
        <taxon>Bacillales</taxon>
        <taxon>Bacillaceae</taxon>
        <taxon>Bacillus</taxon>
        <taxon>Bacillus amyloliquefaciens group</taxon>
    </lineage>
</organism>
<accession>I2C3E5</accession>
<dbReference type="PATRIC" id="fig|1126211.3.peg.1078"/>
<proteinExistence type="predicted"/>
<gene>
    <name evidence="1" type="ORF">MUS_1140</name>
</gene>
<protein>
    <submittedName>
        <fullName evidence="1">Uncharacterized protein</fullName>
    </submittedName>
</protein>
<dbReference type="Proteomes" id="UP000002878">
    <property type="component" value="Chromosome"/>
</dbReference>
<evidence type="ECO:0000313" key="1">
    <source>
        <dbReference type="EMBL" id="AFJ61169.1"/>
    </source>
</evidence>